<dbReference type="InterPro" id="IPR051409">
    <property type="entry name" value="Atypical_kinase_ADCK"/>
</dbReference>
<evidence type="ECO:0000313" key="6">
    <source>
        <dbReference type="EMBL" id="SMY08095.1"/>
    </source>
</evidence>
<comment type="similarity">
    <text evidence="1">Belongs to the protein kinase superfamily. ADCK protein kinase family.</text>
</comment>
<keyword evidence="2 6" id="KW-0808">Transferase</keyword>
<dbReference type="SUPFAM" id="SSF56112">
    <property type="entry name" value="Protein kinase-like (PK-like)"/>
    <property type="match status" value="1"/>
</dbReference>
<evidence type="ECO:0000256" key="1">
    <source>
        <dbReference type="ARBA" id="ARBA00009670"/>
    </source>
</evidence>
<dbReference type="RefSeq" id="WP_093992305.1">
    <property type="nucleotide sequence ID" value="NZ_FXZK01000004.1"/>
</dbReference>
<reference evidence="6 7" key="1">
    <citation type="submission" date="2017-05" db="EMBL/GenBank/DDBJ databases">
        <authorList>
            <person name="Song R."/>
            <person name="Chenine A.L."/>
            <person name="Ruprecht R.M."/>
        </authorList>
    </citation>
    <scope>NUCLEOTIDE SEQUENCE [LARGE SCALE GENOMIC DNA]</scope>
    <source>
        <strain evidence="6 7">CECT 8899</strain>
    </source>
</reference>
<sequence length="441" mass="48615">MTDSSPNARPVAVPSGRLSRLGRLGSLTAGIAGNMALNGAARMSRGERPSMRDLMLTPRNVTRIADELSKMRGAAMKIGQLISMDSGEVLPPELSQIMARLRSDAHFMPPAQLKSVLNAQWPEGWLARFAQFEVRPIAAASIGQVHRARLKDRREMAIKVQYPGVAQSIDSDVSNVGALIRMSGLVPAGLDIAPYLSAAREQLHEETDYLREGRYLHRFADLLRADPGFVVPERYEDWTTPQILSMSFAQGRPVEEATEASQELRDGIAGRLIALMLAELFDFGLMQTDPNFANYRYEPETGRIVLLDFGATREISRTVAEQYRRLMIAGLEADTERVEAACLEIGFFATDTAPAHRARILSMIAMVFDAIRAPSFDFGGTDLAQRLQAEGMALADDGFVPPPLPIDVLYLQRKFGGMFLLAARLGARVDIEGLLRRSLWG</sequence>
<dbReference type="InterPro" id="IPR034646">
    <property type="entry name" value="ADCK3_dom"/>
</dbReference>
<evidence type="ECO:0000256" key="4">
    <source>
        <dbReference type="ARBA" id="ARBA00022840"/>
    </source>
</evidence>
<dbReference type="PANTHER" id="PTHR43851">
    <property type="match status" value="1"/>
</dbReference>
<dbReference type="InterPro" id="IPR011009">
    <property type="entry name" value="Kinase-like_dom_sf"/>
</dbReference>
<evidence type="ECO:0000259" key="5">
    <source>
        <dbReference type="Pfam" id="PF03109"/>
    </source>
</evidence>
<dbReference type="InterPro" id="IPR004147">
    <property type="entry name" value="ABC1_dom"/>
</dbReference>
<keyword evidence="4" id="KW-0067">ATP-binding</keyword>
<keyword evidence="3" id="KW-0547">Nucleotide-binding</keyword>
<dbReference type="OrthoDB" id="9795390at2"/>
<dbReference type="EMBL" id="FXZK01000004">
    <property type="protein sequence ID" value="SMY08095.1"/>
    <property type="molecule type" value="Genomic_DNA"/>
</dbReference>
<dbReference type="AlphaFoldDB" id="A0A238LF96"/>
<dbReference type="PANTHER" id="PTHR43851:SF3">
    <property type="entry name" value="COENZYME Q8"/>
    <property type="match status" value="1"/>
</dbReference>
<name>A0A238LF96_9RHOB</name>
<dbReference type="GO" id="GO:0005524">
    <property type="term" value="F:ATP binding"/>
    <property type="evidence" value="ECO:0007669"/>
    <property type="project" value="UniProtKB-KW"/>
</dbReference>
<feature type="domain" description="ABC1 atypical kinase-like" evidence="5">
    <location>
        <begin position="100"/>
        <end position="339"/>
    </location>
</feature>
<dbReference type="Pfam" id="PF03109">
    <property type="entry name" value="ABC1"/>
    <property type="match status" value="1"/>
</dbReference>
<evidence type="ECO:0000256" key="2">
    <source>
        <dbReference type="ARBA" id="ARBA00022679"/>
    </source>
</evidence>
<gene>
    <name evidence="6" type="primary">ubiB_1</name>
    <name evidence="6" type="ORF">LOM8899_02243</name>
</gene>
<dbReference type="CDD" id="cd13970">
    <property type="entry name" value="ABC1_ADCK3"/>
    <property type="match status" value="1"/>
</dbReference>
<proteinExistence type="inferred from homology"/>
<evidence type="ECO:0000256" key="3">
    <source>
        <dbReference type="ARBA" id="ARBA00022741"/>
    </source>
</evidence>
<evidence type="ECO:0000313" key="7">
    <source>
        <dbReference type="Proteomes" id="UP000201613"/>
    </source>
</evidence>
<keyword evidence="7" id="KW-1185">Reference proteome</keyword>
<dbReference type="Proteomes" id="UP000201613">
    <property type="component" value="Unassembled WGS sequence"/>
</dbReference>
<protein>
    <recommendedName>
        <fullName evidence="5">ABC1 atypical kinase-like domain-containing protein</fullName>
    </recommendedName>
</protein>
<dbReference type="GO" id="GO:0006744">
    <property type="term" value="P:ubiquinone biosynthetic process"/>
    <property type="evidence" value="ECO:0007669"/>
    <property type="project" value="TreeGrafter"/>
</dbReference>
<dbReference type="GO" id="GO:0016740">
    <property type="term" value="F:transferase activity"/>
    <property type="evidence" value="ECO:0007669"/>
    <property type="project" value="UniProtKB-KW"/>
</dbReference>
<organism evidence="6 7">
    <name type="scientific">Flavimaricola marinus</name>
    <dbReference type="NCBI Taxonomy" id="1819565"/>
    <lineage>
        <taxon>Bacteria</taxon>
        <taxon>Pseudomonadati</taxon>
        <taxon>Pseudomonadota</taxon>
        <taxon>Alphaproteobacteria</taxon>
        <taxon>Rhodobacterales</taxon>
        <taxon>Paracoccaceae</taxon>
        <taxon>Flavimaricola</taxon>
    </lineage>
</organism>
<accession>A0A238LF96</accession>